<feature type="non-terminal residue" evidence="1">
    <location>
        <position position="76"/>
    </location>
</feature>
<accession>A0A0V0ILA3</accession>
<evidence type="ECO:0000313" key="1">
    <source>
        <dbReference type="EMBL" id="JAP33343.1"/>
    </source>
</evidence>
<reference evidence="1" key="1">
    <citation type="submission" date="2015-12" db="EMBL/GenBank/DDBJ databases">
        <title>Gene expression during late stages of embryo sac development: a critical building block for successful pollen-pistil interactions.</title>
        <authorList>
            <person name="Liu Y."/>
            <person name="Joly V."/>
            <person name="Sabar M."/>
            <person name="Matton D.P."/>
        </authorList>
    </citation>
    <scope>NUCLEOTIDE SEQUENCE</scope>
</reference>
<organism evidence="1">
    <name type="scientific">Solanum chacoense</name>
    <name type="common">Chaco potato</name>
    <dbReference type="NCBI Taxonomy" id="4108"/>
    <lineage>
        <taxon>Eukaryota</taxon>
        <taxon>Viridiplantae</taxon>
        <taxon>Streptophyta</taxon>
        <taxon>Embryophyta</taxon>
        <taxon>Tracheophyta</taxon>
        <taxon>Spermatophyta</taxon>
        <taxon>Magnoliopsida</taxon>
        <taxon>eudicotyledons</taxon>
        <taxon>Gunneridae</taxon>
        <taxon>Pentapetalae</taxon>
        <taxon>asterids</taxon>
        <taxon>lamiids</taxon>
        <taxon>Solanales</taxon>
        <taxon>Solanaceae</taxon>
        <taxon>Solanoideae</taxon>
        <taxon>Solaneae</taxon>
        <taxon>Solanum</taxon>
    </lineage>
</organism>
<proteinExistence type="predicted"/>
<protein>
    <submittedName>
        <fullName evidence="1">Putative ovule protein</fullName>
    </submittedName>
</protein>
<sequence length="76" mass="8958">MQLHLRIPTSILLKNTESIHSNLLVMIPCINRFWKMNFVIFYDQLYVRLSTSILVRNVEKYLEDNCLHCKVVCGMG</sequence>
<dbReference type="EMBL" id="GEDG01005104">
    <property type="protein sequence ID" value="JAP33343.1"/>
    <property type="molecule type" value="Transcribed_RNA"/>
</dbReference>
<dbReference type="AlphaFoldDB" id="A0A0V0ILA3"/>
<name>A0A0V0ILA3_SOLCH</name>